<proteinExistence type="predicted"/>
<dbReference type="OrthoDB" id="4625564at2"/>
<dbReference type="EMBL" id="MVHT01000037">
    <property type="protein sequence ID" value="ORB04125.1"/>
    <property type="molecule type" value="Genomic_DNA"/>
</dbReference>
<keyword evidence="3" id="KW-1185">Reference proteome</keyword>
<evidence type="ECO:0008006" key="4">
    <source>
        <dbReference type="Google" id="ProtNLM"/>
    </source>
</evidence>
<organism evidence="2 3">
    <name type="scientific">Mycobacterium intermedium</name>
    <dbReference type="NCBI Taxonomy" id="28445"/>
    <lineage>
        <taxon>Bacteria</taxon>
        <taxon>Bacillati</taxon>
        <taxon>Actinomycetota</taxon>
        <taxon>Actinomycetes</taxon>
        <taxon>Mycobacteriales</taxon>
        <taxon>Mycobacteriaceae</taxon>
        <taxon>Mycobacterium</taxon>
        <taxon>Mycobacterium simiae complex</taxon>
    </lineage>
</organism>
<dbReference type="Pfam" id="PF10824">
    <property type="entry name" value="T7SS_ESX_EspC"/>
    <property type="match status" value="1"/>
</dbReference>
<protein>
    <recommendedName>
        <fullName evidence="4">ESX-1 secretion-associated protein</fullName>
    </recommendedName>
</protein>
<dbReference type="InterPro" id="IPR022536">
    <property type="entry name" value="EspC"/>
</dbReference>
<dbReference type="AlphaFoldDB" id="A0A1E3S4F8"/>
<feature type="region of interest" description="Disordered" evidence="1">
    <location>
        <begin position="87"/>
        <end position="106"/>
    </location>
</feature>
<dbReference type="RefSeq" id="WP_069422413.1">
    <property type="nucleotide sequence ID" value="NZ_CBCRZH010000039.1"/>
</dbReference>
<reference evidence="2 3" key="1">
    <citation type="submission" date="2017-02" db="EMBL/GenBank/DDBJ databases">
        <title>The new phylogeny of genus Mycobacterium.</title>
        <authorList>
            <person name="Tortoli E."/>
            <person name="Trovato A."/>
            <person name="Cirillo D.M."/>
        </authorList>
    </citation>
    <scope>NUCLEOTIDE SEQUENCE [LARGE SCALE GENOMIC DNA]</scope>
    <source>
        <strain evidence="2 3">DSM 44049</strain>
    </source>
</reference>
<dbReference type="Proteomes" id="UP000192739">
    <property type="component" value="Unassembled WGS sequence"/>
</dbReference>
<sequence>MADRIEVVPAQLREAAAGHQRTSEYLRTVPSSHPAIQESLDSLGPIFSGLREAGRELLELRRRCYQRQADDHADLAENLRASAALWEQHEQQASQSLRNVTELTDD</sequence>
<gene>
    <name evidence="2" type="ORF">BST27_14730</name>
</gene>
<comment type="caution">
    <text evidence="2">The sequence shown here is derived from an EMBL/GenBank/DDBJ whole genome shotgun (WGS) entry which is preliminary data.</text>
</comment>
<evidence type="ECO:0000313" key="2">
    <source>
        <dbReference type="EMBL" id="ORB04125.1"/>
    </source>
</evidence>
<dbReference type="STRING" id="28445.BHQ20_27990"/>
<evidence type="ECO:0000313" key="3">
    <source>
        <dbReference type="Proteomes" id="UP000192739"/>
    </source>
</evidence>
<accession>A0A1E3S4F8</accession>
<dbReference type="GO" id="GO:0009306">
    <property type="term" value="P:protein secretion"/>
    <property type="evidence" value="ECO:0007669"/>
    <property type="project" value="InterPro"/>
</dbReference>
<name>A0A1E3S4F8_MYCIE</name>
<feature type="compositionally biased region" description="Polar residues" evidence="1">
    <location>
        <begin position="91"/>
        <end position="106"/>
    </location>
</feature>
<evidence type="ECO:0000256" key="1">
    <source>
        <dbReference type="SAM" id="MobiDB-lite"/>
    </source>
</evidence>